<gene>
    <name evidence="3" type="primary">hemG</name>
    <name evidence="3" type="ORF">Afil01_28950</name>
</gene>
<accession>A0A9W6SLB1</accession>
<organism evidence="3 4">
    <name type="scientific">Actinorhabdospora filicis</name>
    <dbReference type="NCBI Taxonomy" id="1785913"/>
    <lineage>
        <taxon>Bacteria</taxon>
        <taxon>Bacillati</taxon>
        <taxon>Actinomycetota</taxon>
        <taxon>Actinomycetes</taxon>
        <taxon>Micromonosporales</taxon>
        <taxon>Micromonosporaceae</taxon>
        <taxon>Actinorhabdospora</taxon>
    </lineage>
</organism>
<dbReference type="InterPro" id="IPR026816">
    <property type="entry name" value="Flavodoxin_dom"/>
</dbReference>
<name>A0A9W6SLB1_9ACTN</name>
<comment type="caution">
    <text evidence="3">The sequence shown here is derived from an EMBL/GenBank/DDBJ whole genome shotgun (WGS) entry which is preliminary data.</text>
</comment>
<protein>
    <submittedName>
        <fullName evidence="3">Flavodoxin</fullName>
    </submittedName>
</protein>
<dbReference type="Gene3D" id="3.40.50.360">
    <property type="match status" value="1"/>
</dbReference>
<reference evidence="3" key="1">
    <citation type="submission" date="2023-03" db="EMBL/GenBank/DDBJ databases">
        <title>Actinorhabdospora filicis NBRC 111898.</title>
        <authorList>
            <person name="Ichikawa N."/>
            <person name="Sato H."/>
            <person name="Tonouchi N."/>
        </authorList>
    </citation>
    <scope>NUCLEOTIDE SEQUENCE</scope>
    <source>
        <strain evidence="3">NBRC 111898</strain>
    </source>
</reference>
<dbReference type="InterPro" id="IPR029039">
    <property type="entry name" value="Flavoprotein-like_sf"/>
</dbReference>
<dbReference type="Proteomes" id="UP001165079">
    <property type="component" value="Unassembled WGS sequence"/>
</dbReference>
<dbReference type="EMBL" id="BSTX01000002">
    <property type="protein sequence ID" value="GLZ78088.1"/>
    <property type="molecule type" value="Genomic_DNA"/>
</dbReference>
<evidence type="ECO:0000313" key="3">
    <source>
        <dbReference type="EMBL" id="GLZ78088.1"/>
    </source>
</evidence>
<feature type="domain" description="Flavodoxin" evidence="2">
    <location>
        <begin position="9"/>
        <end position="147"/>
    </location>
</feature>
<dbReference type="SUPFAM" id="SSF52218">
    <property type="entry name" value="Flavoproteins"/>
    <property type="match status" value="1"/>
</dbReference>
<dbReference type="RefSeq" id="WP_285663262.1">
    <property type="nucleotide sequence ID" value="NZ_BSTX01000002.1"/>
</dbReference>
<evidence type="ECO:0000256" key="1">
    <source>
        <dbReference type="SAM" id="MobiDB-lite"/>
    </source>
</evidence>
<feature type="region of interest" description="Disordered" evidence="1">
    <location>
        <begin position="163"/>
        <end position="183"/>
    </location>
</feature>
<evidence type="ECO:0000259" key="2">
    <source>
        <dbReference type="Pfam" id="PF12724"/>
    </source>
</evidence>
<evidence type="ECO:0000313" key="4">
    <source>
        <dbReference type="Proteomes" id="UP001165079"/>
    </source>
</evidence>
<sequence length="183" mass="19666">MRILLTAAGRHGATAEILDLIARVLRERGFHAEVRNPGTVDDLRGYDAVVLGSAVYYGSWLPAARDFAGRHAAGLRTMPVWLFSNGPVGDPLFPSDGPSGVPGLLRLTGARGHRLFGGRLDRRSLGPVERAVARLIPAADGDYRDTDDIEAWAAGIGESLMRLSEQGPRSRDDRVSGRAQTAI</sequence>
<proteinExistence type="predicted"/>
<keyword evidence="4" id="KW-1185">Reference proteome</keyword>
<dbReference type="Pfam" id="PF12724">
    <property type="entry name" value="Flavodoxin_5"/>
    <property type="match status" value="1"/>
</dbReference>
<dbReference type="AlphaFoldDB" id="A0A9W6SLB1"/>